<dbReference type="SUPFAM" id="SSF100950">
    <property type="entry name" value="NagB/RpiA/CoA transferase-like"/>
    <property type="match status" value="1"/>
</dbReference>
<reference evidence="6 7" key="1">
    <citation type="submission" date="2019-06" db="EMBL/GenBank/DDBJ databases">
        <title>Sorghum-associated microbial communities from plants grown in Nebraska, USA.</title>
        <authorList>
            <person name="Schachtman D."/>
        </authorList>
    </citation>
    <scope>NUCLEOTIDE SEQUENCE [LARGE SCALE GENOMIC DNA]</scope>
    <source>
        <strain evidence="6 7">1209</strain>
    </source>
</reference>
<dbReference type="SMART" id="SM00420">
    <property type="entry name" value="HTH_DEOR"/>
    <property type="match status" value="1"/>
</dbReference>
<dbReference type="PRINTS" id="PR00037">
    <property type="entry name" value="HTHLACR"/>
</dbReference>
<dbReference type="Pfam" id="PF00455">
    <property type="entry name" value="DeoRC"/>
    <property type="match status" value="1"/>
</dbReference>
<evidence type="ECO:0000256" key="1">
    <source>
        <dbReference type="ARBA" id="ARBA00022491"/>
    </source>
</evidence>
<evidence type="ECO:0000313" key="6">
    <source>
        <dbReference type="EMBL" id="TWF44491.1"/>
    </source>
</evidence>
<dbReference type="Gene3D" id="1.10.10.10">
    <property type="entry name" value="Winged helix-like DNA-binding domain superfamily/Winged helix DNA-binding domain"/>
    <property type="match status" value="1"/>
</dbReference>
<comment type="caution">
    <text evidence="6">The sequence shown here is derived from an EMBL/GenBank/DDBJ whole genome shotgun (WGS) entry which is preliminary data.</text>
</comment>
<evidence type="ECO:0000259" key="5">
    <source>
        <dbReference type="PROSITE" id="PS51000"/>
    </source>
</evidence>
<dbReference type="GO" id="GO:0003677">
    <property type="term" value="F:DNA binding"/>
    <property type="evidence" value="ECO:0007669"/>
    <property type="project" value="UniProtKB-KW"/>
</dbReference>
<dbReference type="InterPro" id="IPR050313">
    <property type="entry name" value="Carb_Metab_HTH_regulators"/>
</dbReference>
<protein>
    <submittedName>
        <fullName evidence="6">DeoR family transcriptional regulator</fullName>
    </submittedName>
</protein>
<gene>
    <name evidence="6" type="ORF">FHW36_101411</name>
</gene>
<keyword evidence="1" id="KW-0678">Repressor</keyword>
<dbReference type="PROSITE" id="PS00894">
    <property type="entry name" value="HTH_DEOR_1"/>
    <property type="match status" value="1"/>
</dbReference>
<dbReference type="EMBL" id="VIWO01000001">
    <property type="protein sequence ID" value="TWF44491.1"/>
    <property type="molecule type" value="Genomic_DNA"/>
</dbReference>
<dbReference type="InterPro" id="IPR037171">
    <property type="entry name" value="NagB/RpiA_transferase-like"/>
</dbReference>
<evidence type="ECO:0000256" key="2">
    <source>
        <dbReference type="ARBA" id="ARBA00023015"/>
    </source>
</evidence>
<proteinExistence type="predicted"/>
<dbReference type="InterPro" id="IPR014036">
    <property type="entry name" value="DeoR-like_C"/>
</dbReference>
<evidence type="ECO:0000256" key="4">
    <source>
        <dbReference type="ARBA" id="ARBA00023163"/>
    </source>
</evidence>
<evidence type="ECO:0000313" key="7">
    <source>
        <dbReference type="Proteomes" id="UP000320811"/>
    </source>
</evidence>
<evidence type="ECO:0000256" key="3">
    <source>
        <dbReference type="ARBA" id="ARBA00023125"/>
    </source>
</evidence>
<sequence>MANMLREERLEYILKKLQTDHKVLQAELSSDLQVSEDTVRRDLESLAQNGQLIKVRGGAIPHSPNPYSFKERIQYHEEDKRHIATKALSFLRNGQTIMLDGGTSTLMLAKLIPANLHLTVITNSVPIVSQLMDHPGIELIFTGGLIGKNSQTSGGMDTIRMLEKLRADICFLGICSLHPVAGVTGLDLGEADVKSVMVESANKAIALATSDKMGTAEPFKVCDITGLDTIITDNPDLPSLKPYINLGIQVI</sequence>
<dbReference type="InterPro" id="IPR018356">
    <property type="entry name" value="Tscrpt_reg_HTH_DeoR_CS"/>
</dbReference>
<dbReference type="SUPFAM" id="SSF46785">
    <property type="entry name" value="Winged helix' DNA-binding domain"/>
    <property type="match status" value="1"/>
</dbReference>
<dbReference type="InterPro" id="IPR001034">
    <property type="entry name" value="DeoR_HTH"/>
</dbReference>
<dbReference type="InterPro" id="IPR036388">
    <property type="entry name" value="WH-like_DNA-bd_sf"/>
</dbReference>
<dbReference type="InterPro" id="IPR036390">
    <property type="entry name" value="WH_DNA-bd_sf"/>
</dbReference>
<keyword evidence="4" id="KW-0804">Transcription</keyword>
<organism evidence="6 7">
    <name type="scientific">Chitinophaga polysaccharea</name>
    <dbReference type="NCBI Taxonomy" id="1293035"/>
    <lineage>
        <taxon>Bacteria</taxon>
        <taxon>Pseudomonadati</taxon>
        <taxon>Bacteroidota</taxon>
        <taxon>Chitinophagia</taxon>
        <taxon>Chitinophagales</taxon>
        <taxon>Chitinophagaceae</taxon>
        <taxon>Chitinophaga</taxon>
    </lineage>
</organism>
<accession>A0A561Q2A0</accession>
<keyword evidence="2" id="KW-0805">Transcription regulation</keyword>
<dbReference type="Proteomes" id="UP000320811">
    <property type="component" value="Unassembled WGS sequence"/>
</dbReference>
<dbReference type="PANTHER" id="PTHR30363:SF4">
    <property type="entry name" value="GLYCEROL-3-PHOSPHATE REGULON REPRESSOR"/>
    <property type="match status" value="1"/>
</dbReference>
<dbReference type="GO" id="GO:0003700">
    <property type="term" value="F:DNA-binding transcription factor activity"/>
    <property type="evidence" value="ECO:0007669"/>
    <property type="project" value="InterPro"/>
</dbReference>
<dbReference type="Pfam" id="PF08220">
    <property type="entry name" value="HTH_DeoR"/>
    <property type="match status" value="1"/>
</dbReference>
<dbReference type="AlphaFoldDB" id="A0A561Q2A0"/>
<dbReference type="PANTHER" id="PTHR30363">
    <property type="entry name" value="HTH-TYPE TRANSCRIPTIONAL REGULATOR SRLR-RELATED"/>
    <property type="match status" value="1"/>
</dbReference>
<name>A0A561Q2A0_9BACT</name>
<dbReference type="PROSITE" id="PS51000">
    <property type="entry name" value="HTH_DEOR_2"/>
    <property type="match status" value="1"/>
</dbReference>
<keyword evidence="3" id="KW-0238">DNA-binding</keyword>
<dbReference type="SMART" id="SM01134">
    <property type="entry name" value="DeoRC"/>
    <property type="match status" value="1"/>
</dbReference>
<keyword evidence="7" id="KW-1185">Reference proteome</keyword>
<feature type="domain" description="HTH deoR-type" evidence="5">
    <location>
        <begin position="6"/>
        <end position="61"/>
    </location>
</feature>
<dbReference type="Gene3D" id="3.40.50.1360">
    <property type="match status" value="1"/>
</dbReference>